<feature type="compositionally biased region" description="Polar residues" evidence="1">
    <location>
        <begin position="309"/>
        <end position="329"/>
    </location>
</feature>
<dbReference type="RefSeq" id="XP_056049913.1">
    <property type="nucleotide sequence ID" value="XM_056192814.1"/>
</dbReference>
<keyword evidence="3" id="KW-1185">Reference proteome</keyword>
<reference evidence="2" key="1">
    <citation type="journal article" date="2023" name="Access Microbiol">
        <title>De-novo genome assembly for Akanthomyces muscarius, a biocontrol agent of insect agricultural pests.</title>
        <authorList>
            <person name="Erdos Z."/>
            <person name="Studholme D.J."/>
            <person name="Raymond B."/>
            <person name="Sharma M."/>
        </authorList>
    </citation>
    <scope>NUCLEOTIDE SEQUENCE</scope>
    <source>
        <strain evidence="2">Ve6</strain>
    </source>
</reference>
<feature type="compositionally biased region" description="Low complexity" evidence="1">
    <location>
        <begin position="85"/>
        <end position="104"/>
    </location>
</feature>
<sequence>MEGCKQGSVLDGRCACSDSQNLASILLSASQFDFVERSICDQLKLRVQLARFQPRHHQHFSSTSENSKQAAYHCADVFSRAPSAAHTRAPSSAAPSRAPTQASSYAASRAISHSGTPSTCFQRFANHGGGGARVVTFHQGQSLHVQTRGHVAPTSGGGYTYTQDVTITSSAPNTTREGPPRSHRVASLALPSGGARHLYTVQESRPQSVMSATRSLAITPSQTASRYSFTPAPPSRSQTAAPSHTSSRVHQGDGRPRSVTFVPLPSYTSGSRHYPPASGHGRAARMPPQGFVIGEVAPSAASRAPSTVAPESSISNQGQDLDSGPFDSQYSAVGDLSRLSTHHRVKIWS</sequence>
<dbReference type="Proteomes" id="UP001144673">
    <property type="component" value="Chromosome 3"/>
</dbReference>
<accession>A0A9W8Q4H0</accession>
<dbReference type="AlphaFoldDB" id="A0A9W8Q4H0"/>
<feature type="region of interest" description="Disordered" evidence="1">
    <location>
        <begin position="302"/>
        <end position="329"/>
    </location>
</feature>
<evidence type="ECO:0000313" key="3">
    <source>
        <dbReference type="Proteomes" id="UP001144673"/>
    </source>
</evidence>
<name>A0A9W8Q4H0_AKAMU</name>
<feature type="region of interest" description="Disordered" evidence="1">
    <location>
        <begin position="85"/>
        <end position="105"/>
    </location>
</feature>
<proteinExistence type="predicted"/>
<organism evidence="2 3">
    <name type="scientific">Akanthomyces muscarius</name>
    <name type="common">Entomopathogenic fungus</name>
    <name type="synonym">Lecanicillium muscarium</name>
    <dbReference type="NCBI Taxonomy" id="2231603"/>
    <lineage>
        <taxon>Eukaryota</taxon>
        <taxon>Fungi</taxon>
        <taxon>Dikarya</taxon>
        <taxon>Ascomycota</taxon>
        <taxon>Pezizomycotina</taxon>
        <taxon>Sordariomycetes</taxon>
        <taxon>Hypocreomycetidae</taxon>
        <taxon>Hypocreales</taxon>
        <taxon>Cordycipitaceae</taxon>
        <taxon>Akanthomyces</taxon>
    </lineage>
</organism>
<dbReference type="KEGG" id="amus:LMH87_001525"/>
<protein>
    <submittedName>
        <fullName evidence="2">Uncharacterized protein</fullName>
    </submittedName>
</protein>
<evidence type="ECO:0000313" key="2">
    <source>
        <dbReference type="EMBL" id="KAJ4146972.1"/>
    </source>
</evidence>
<feature type="compositionally biased region" description="Polar residues" evidence="1">
    <location>
        <begin position="235"/>
        <end position="249"/>
    </location>
</feature>
<evidence type="ECO:0000256" key="1">
    <source>
        <dbReference type="SAM" id="MobiDB-lite"/>
    </source>
</evidence>
<comment type="caution">
    <text evidence="2">The sequence shown here is derived from an EMBL/GenBank/DDBJ whole genome shotgun (WGS) entry which is preliminary data.</text>
</comment>
<gene>
    <name evidence="2" type="ORF">LMH87_001525</name>
</gene>
<dbReference type="GeneID" id="80888684"/>
<dbReference type="EMBL" id="JAJHUN010000010">
    <property type="protein sequence ID" value="KAJ4146972.1"/>
    <property type="molecule type" value="Genomic_DNA"/>
</dbReference>
<feature type="region of interest" description="Disordered" evidence="1">
    <location>
        <begin position="221"/>
        <end position="286"/>
    </location>
</feature>